<name>A0ACB8RKC7_9AGAM</name>
<evidence type="ECO:0000313" key="1">
    <source>
        <dbReference type="EMBL" id="KAI0044380.1"/>
    </source>
</evidence>
<organism evidence="1 2">
    <name type="scientific">Auriscalpium vulgare</name>
    <dbReference type="NCBI Taxonomy" id="40419"/>
    <lineage>
        <taxon>Eukaryota</taxon>
        <taxon>Fungi</taxon>
        <taxon>Dikarya</taxon>
        <taxon>Basidiomycota</taxon>
        <taxon>Agaricomycotina</taxon>
        <taxon>Agaricomycetes</taxon>
        <taxon>Russulales</taxon>
        <taxon>Auriscalpiaceae</taxon>
        <taxon>Auriscalpium</taxon>
    </lineage>
</organism>
<reference evidence="1" key="2">
    <citation type="journal article" date="2022" name="New Phytol.">
        <title>Evolutionary transition to the ectomycorrhizal habit in the genomes of a hyperdiverse lineage of mushroom-forming fungi.</title>
        <authorList>
            <person name="Looney B."/>
            <person name="Miyauchi S."/>
            <person name="Morin E."/>
            <person name="Drula E."/>
            <person name="Courty P.E."/>
            <person name="Kohler A."/>
            <person name="Kuo A."/>
            <person name="LaButti K."/>
            <person name="Pangilinan J."/>
            <person name="Lipzen A."/>
            <person name="Riley R."/>
            <person name="Andreopoulos W."/>
            <person name="He G."/>
            <person name="Johnson J."/>
            <person name="Nolan M."/>
            <person name="Tritt A."/>
            <person name="Barry K.W."/>
            <person name="Grigoriev I.V."/>
            <person name="Nagy L.G."/>
            <person name="Hibbett D."/>
            <person name="Henrissat B."/>
            <person name="Matheny P.B."/>
            <person name="Labbe J."/>
            <person name="Martin F.M."/>
        </authorList>
    </citation>
    <scope>NUCLEOTIDE SEQUENCE</scope>
    <source>
        <strain evidence="1">FP105234-sp</strain>
    </source>
</reference>
<reference evidence="1" key="1">
    <citation type="submission" date="2021-02" db="EMBL/GenBank/DDBJ databases">
        <authorList>
            <consortium name="DOE Joint Genome Institute"/>
            <person name="Ahrendt S."/>
            <person name="Looney B.P."/>
            <person name="Miyauchi S."/>
            <person name="Morin E."/>
            <person name="Drula E."/>
            <person name="Courty P.E."/>
            <person name="Chicoki N."/>
            <person name="Fauchery L."/>
            <person name="Kohler A."/>
            <person name="Kuo A."/>
            <person name="Labutti K."/>
            <person name="Pangilinan J."/>
            <person name="Lipzen A."/>
            <person name="Riley R."/>
            <person name="Andreopoulos W."/>
            <person name="He G."/>
            <person name="Johnson J."/>
            <person name="Barry K.W."/>
            <person name="Grigoriev I.V."/>
            <person name="Nagy L."/>
            <person name="Hibbett D."/>
            <person name="Henrissat B."/>
            <person name="Matheny P.B."/>
            <person name="Labbe J."/>
            <person name="Martin F."/>
        </authorList>
    </citation>
    <scope>NUCLEOTIDE SEQUENCE</scope>
    <source>
        <strain evidence="1">FP105234-sp</strain>
    </source>
</reference>
<proteinExistence type="predicted"/>
<keyword evidence="2" id="KW-1185">Reference proteome</keyword>
<gene>
    <name evidence="1" type="ORF">FA95DRAFT_1590182</name>
</gene>
<dbReference type="Proteomes" id="UP000814033">
    <property type="component" value="Unassembled WGS sequence"/>
</dbReference>
<accession>A0ACB8RKC7</accession>
<evidence type="ECO:0000313" key="2">
    <source>
        <dbReference type="Proteomes" id="UP000814033"/>
    </source>
</evidence>
<comment type="caution">
    <text evidence="1">The sequence shown here is derived from an EMBL/GenBank/DDBJ whole genome shotgun (WGS) entry which is preliminary data.</text>
</comment>
<dbReference type="EMBL" id="MU275985">
    <property type="protein sequence ID" value="KAI0044380.1"/>
    <property type="molecule type" value="Genomic_DNA"/>
</dbReference>
<sequence length="186" mass="20622">MSHPETLTIGSLLDLASLQGAYSLGYAFIFGTSLWVTFVGGTIAYKTLPRQQFGAFQHKVFAIYFNLNMVITTGLLSTWILTHPDVLVHYKRPTVPNVAQAYTLITALLSAALNSFVINPLTSKTMFARFQQEKDESKTYNEPGVSDAMKALNKKFGRLHAYSEIFNLAAFLALAFHGLWIGNHGI</sequence>
<protein>
    <submittedName>
        <fullName evidence="1">Uncharacterized protein</fullName>
    </submittedName>
</protein>